<feature type="compositionally biased region" description="Low complexity" evidence="5">
    <location>
        <begin position="663"/>
        <end position="677"/>
    </location>
</feature>
<dbReference type="Ensembl" id="ENSACAT00000039483.1">
    <property type="protein sequence ID" value="ENSACAP00000038736.1"/>
    <property type="gene ID" value="ENSACAG00000041687.1"/>
</dbReference>
<reference evidence="7" key="2">
    <citation type="submission" date="2025-08" db="UniProtKB">
        <authorList>
            <consortium name="Ensembl"/>
        </authorList>
    </citation>
    <scope>IDENTIFICATION</scope>
</reference>
<organism evidence="7 8">
    <name type="scientific">Anolis carolinensis</name>
    <name type="common">Green anole</name>
    <name type="synonym">American chameleon</name>
    <dbReference type="NCBI Taxonomy" id="28377"/>
    <lineage>
        <taxon>Eukaryota</taxon>
        <taxon>Metazoa</taxon>
        <taxon>Chordata</taxon>
        <taxon>Craniata</taxon>
        <taxon>Vertebrata</taxon>
        <taxon>Euteleostomi</taxon>
        <taxon>Lepidosauria</taxon>
        <taxon>Squamata</taxon>
        <taxon>Bifurcata</taxon>
        <taxon>Unidentata</taxon>
        <taxon>Episquamata</taxon>
        <taxon>Toxicofera</taxon>
        <taxon>Iguania</taxon>
        <taxon>Dactyloidae</taxon>
        <taxon>Anolis</taxon>
    </lineage>
</organism>
<feature type="region of interest" description="Disordered" evidence="5">
    <location>
        <begin position="604"/>
        <end position="685"/>
    </location>
</feature>
<dbReference type="Gene3D" id="1.20.5.170">
    <property type="match status" value="1"/>
</dbReference>
<name>A0A803TU46_ANOCA</name>
<reference evidence="7" key="3">
    <citation type="submission" date="2025-09" db="UniProtKB">
        <authorList>
            <consortium name="Ensembl"/>
        </authorList>
    </citation>
    <scope>IDENTIFICATION</scope>
</reference>
<dbReference type="SUPFAM" id="SSF64593">
    <property type="entry name" value="Intermediate filament protein, coiled coil region"/>
    <property type="match status" value="2"/>
</dbReference>
<keyword evidence="2 4" id="KW-0175">Coiled coil</keyword>
<sequence>MSQPCVSSGSLSGKRCVTSASTISRGYRGPNSLSSICYTGAGRNGGYTNISHYNIGRSRRLSGGSSGGNGGNSGVYNASFRDFSSLGYSAGSFGYGAGVAKPGSFSSYSLGAYSPGEGFSSRSLEGYGTSYSSGYRGNSFSSRSLGAGHSKNYGTTGFSSRSLGGGVFGSRGLIAGGLFCSSLGSDAISRHGDGRGIHAVRVNAKLLRPLCIKVDPEISRVKEEEREQIKTLNDQFACFIDKVRHLEQQNKLLETKWSCLQQQEPMEKQNTEHLYQNYIVTLKKQLDLLLDEREQLKLEQVKFQDVVEEYKSRYEGVINRRLGAENEFVVLKKDVDCAYTSKVELEVKVDSLRQEQDFHRCELESLATASDTNVVVSMDNSRDLDMEGIIESVRCQYEEIAQRSKDEVNALYETKYKELQTTWGHHCNSLSSSRHEIQELTRLIQRYKADVENGKKQALQVAVADHEQQGDCTLKDAKEKLAEVEKALQSTKDELARLLRDYQELLNVKVALDIEIAMYKSLLEGEETVTGFSNISIAGGGHGGGAGFGRRYISGPGGRRRHVSSNARFTSRSGHPTPKTGFSSRSGGNLPRCTMSSGFGECTASPVVPSGEPRDFAPLKLGSTASGVSSSRSRRSRNRSGSCSSGRVRMSPNGGVSSIGNVTVSSSYTTHGTTTNTGEEYSSRY</sequence>
<evidence type="ECO:0000259" key="6">
    <source>
        <dbReference type="PROSITE" id="PS51842"/>
    </source>
</evidence>
<dbReference type="Gene3D" id="1.20.5.1160">
    <property type="entry name" value="Vasodilator-stimulated phosphoprotein"/>
    <property type="match status" value="1"/>
</dbReference>
<evidence type="ECO:0000256" key="3">
    <source>
        <dbReference type="ARBA" id="ARBA00061646"/>
    </source>
</evidence>
<feature type="domain" description="IF rod" evidence="6">
    <location>
        <begin position="225"/>
        <end position="530"/>
    </location>
</feature>
<proteinExistence type="inferred from homology"/>
<keyword evidence="8" id="KW-1185">Reference proteome</keyword>
<protein>
    <recommendedName>
        <fullName evidence="6">IF rod domain-containing protein</fullName>
    </recommendedName>
</protein>
<feature type="region of interest" description="Disordered" evidence="5">
    <location>
        <begin position="546"/>
        <end position="590"/>
    </location>
</feature>
<dbReference type="AlphaFoldDB" id="A0A803TU46"/>
<accession>A0A803TU46</accession>
<dbReference type="GO" id="GO:0045109">
    <property type="term" value="P:intermediate filament organization"/>
    <property type="evidence" value="ECO:0000318"/>
    <property type="project" value="GO_Central"/>
</dbReference>
<dbReference type="PRINTS" id="PR01276">
    <property type="entry name" value="TYPE2KERATIN"/>
</dbReference>
<gene>
    <name evidence="7" type="primary">LOC100560827</name>
</gene>
<dbReference type="Gene3D" id="1.20.5.500">
    <property type="entry name" value="Single helix bin"/>
    <property type="match status" value="1"/>
</dbReference>
<evidence type="ECO:0000313" key="8">
    <source>
        <dbReference type="Proteomes" id="UP000001646"/>
    </source>
</evidence>
<feature type="compositionally biased region" description="Low complexity" evidence="5">
    <location>
        <begin position="639"/>
        <end position="651"/>
    </location>
</feature>
<dbReference type="GO" id="GO:0031424">
    <property type="term" value="P:keratinization"/>
    <property type="evidence" value="ECO:0000318"/>
    <property type="project" value="GO_Central"/>
</dbReference>
<evidence type="ECO:0000256" key="2">
    <source>
        <dbReference type="ARBA" id="ARBA00023054"/>
    </source>
</evidence>
<feature type="compositionally biased region" description="Polar residues" evidence="5">
    <location>
        <begin position="564"/>
        <end position="587"/>
    </location>
</feature>
<dbReference type="InParanoid" id="A0A803TU46"/>
<dbReference type="PANTHER" id="PTHR45616">
    <property type="entry name" value="GATA-TYPE DOMAIN-CONTAINING PROTEIN"/>
    <property type="match status" value="1"/>
</dbReference>
<comment type="similarity">
    <text evidence="3">Belongs to the intermediate filament family.</text>
</comment>
<dbReference type="InterPro" id="IPR003054">
    <property type="entry name" value="Keratin_II"/>
</dbReference>
<dbReference type="SMART" id="SM01391">
    <property type="entry name" value="Filament"/>
    <property type="match status" value="1"/>
</dbReference>
<keyword evidence="1" id="KW-0403">Intermediate filament</keyword>
<feature type="coiled-coil region" evidence="4">
    <location>
        <begin position="430"/>
        <end position="508"/>
    </location>
</feature>
<dbReference type="GO" id="GO:0045095">
    <property type="term" value="C:keratin filament"/>
    <property type="evidence" value="ECO:0000318"/>
    <property type="project" value="GO_Central"/>
</dbReference>
<evidence type="ECO:0000313" key="7">
    <source>
        <dbReference type="Ensembl" id="ENSACAP00000038736.1"/>
    </source>
</evidence>
<dbReference type="PROSITE" id="PS51842">
    <property type="entry name" value="IF_ROD_2"/>
    <property type="match status" value="1"/>
</dbReference>
<feature type="coiled-coil region" evidence="4">
    <location>
        <begin position="243"/>
        <end position="299"/>
    </location>
</feature>
<dbReference type="InterPro" id="IPR032444">
    <property type="entry name" value="Keratin_2_head"/>
</dbReference>
<feature type="compositionally biased region" description="Low complexity" evidence="5">
    <location>
        <begin position="622"/>
        <end position="631"/>
    </location>
</feature>
<evidence type="ECO:0000256" key="5">
    <source>
        <dbReference type="SAM" id="MobiDB-lite"/>
    </source>
</evidence>
<dbReference type="PANTHER" id="PTHR45616:SF69">
    <property type="entry name" value="IF ROD DOMAIN-CONTAINING PROTEIN-RELATED"/>
    <property type="match status" value="1"/>
</dbReference>
<dbReference type="FunFam" id="1.20.5.500:FF:000001">
    <property type="entry name" value="Type II keratin 23"/>
    <property type="match status" value="1"/>
</dbReference>
<dbReference type="InterPro" id="IPR039008">
    <property type="entry name" value="IF_rod_dom"/>
</dbReference>
<reference evidence="7 8" key="1">
    <citation type="submission" date="2009-12" db="EMBL/GenBank/DDBJ databases">
        <title>The Genome Sequence of Anolis carolinensis (Green Anole Lizard).</title>
        <authorList>
            <consortium name="The Genome Sequencing Platform"/>
            <person name="Di Palma F."/>
            <person name="Alfoldi J."/>
            <person name="Heiman D."/>
            <person name="Young S."/>
            <person name="Grabherr M."/>
            <person name="Johnson J."/>
            <person name="Lander E.S."/>
            <person name="Lindblad-Toh K."/>
        </authorList>
    </citation>
    <scope>NUCLEOTIDE SEQUENCE [LARGE SCALE GENOMIC DNA]</scope>
    <source>
        <strain evidence="7 8">JBL SC #1</strain>
    </source>
</reference>
<dbReference type="Proteomes" id="UP000001646">
    <property type="component" value="Chromosome 2"/>
</dbReference>
<evidence type="ECO:0000256" key="1">
    <source>
        <dbReference type="ARBA" id="ARBA00022754"/>
    </source>
</evidence>
<dbReference type="Pfam" id="PF00038">
    <property type="entry name" value="Filament"/>
    <property type="match status" value="1"/>
</dbReference>
<dbReference type="FunFam" id="1.20.5.1160:FF:000001">
    <property type="entry name" value="Keratin type II"/>
    <property type="match status" value="1"/>
</dbReference>
<dbReference type="Pfam" id="PF16208">
    <property type="entry name" value="Keratin_2_head"/>
    <property type="match status" value="1"/>
</dbReference>
<dbReference type="GO" id="GO:0030280">
    <property type="term" value="F:structural constituent of skin epidermis"/>
    <property type="evidence" value="ECO:0000318"/>
    <property type="project" value="GO_Central"/>
</dbReference>
<dbReference type="GeneTree" id="ENSGT00940000155862"/>
<evidence type="ECO:0000256" key="4">
    <source>
        <dbReference type="SAM" id="Coils"/>
    </source>
</evidence>